<feature type="region of interest" description="Disordered" evidence="1">
    <location>
        <begin position="93"/>
        <end position="125"/>
    </location>
</feature>
<evidence type="ECO:0000256" key="1">
    <source>
        <dbReference type="SAM" id="MobiDB-lite"/>
    </source>
</evidence>
<feature type="region of interest" description="Disordered" evidence="1">
    <location>
        <begin position="39"/>
        <end position="71"/>
    </location>
</feature>
<accession>A0A445I1P7</accession>
<keyword evidence="3" id="KW-1185">Reference proteome</keyword>
<name>A0A445I1P7_GLYSO</name>
<feature type="compositionally biased region" description="Basic and acidic residues" evidence="1">
    <location>
        <begin position="42"/>
        <end position="53"/>
    </location>
</feature>
<sequence>MRRGAASSITIRSQMNLLGQVIGTPVACCLLLNSHPPSLSSKKVEMPHLERTVTRTNSRAKTPPRTLPPPRGLVKIRVFKTLFKSARAFASLTTSTSTGDATSHTTTRTSPSSTSPIPSGYNSDD</sequence>
<evidence type="ECO:0000313" key="2">
    <source>
        <dbReference type="EMBL" id="RZB79985.1"/>
    </source>
</evidence>
<feature type="compositionally biased region" description="Low complexity" evidence="1">
    <location>
        <begin position="93"/>
        <end position="119"/>
    </location>
</feature>
<reference evidence="2 3" key="1">
    <citation type="submission" date="2018-09" db="EMBL/GenBank/DDBJ databases">
        <title>A high-quality reference genome of wild soybean provides a powerful tool to mine soybean genomes.</title>
        <authorList>
            <person name="Xie M."/>
            <person name="Chung C.Y.L."/>
            <person name="Li M.-W."/>
            <person name="Wong F.-L."/>
            <person name="Chan T.-F."/>
            <person name="Lam H.-M."/>
        </authorList>
    </citation>
    <scope>NUCLEOTIDE SEQUENCE [LARGE SCALE GENOMIC DNA]</scope>
    <source>
        <strain evidence="3">cv. W05</strain>
        <tissue evidence="2">Hypocotyl of etiolated seedlings</tissue>
    </source>
</reference>
<proteinExistence type="predicted"/>
<organism evidence="2 3">
    <name type="scientific">Glycine soja</name>
    <name type="common">Wild soybean</name>
    <dbReference type="NCBI Taxonomy" id="3848"/>
    <lineage>
        <taxon>Eukaryota</taxon>
        <taxon>Viridiplantae</taxon>
        <taxon>Streptophyta</taxon>
        <taxon>Embryophyta</taxon>
        <taxon>Tracheophyta</taxon>
        <taxon>Spermatophyta</taxon>
        <taxon>Magnoliopsida</taxon>
        <taxon>eudicotyledons</taxon>
        <taxon>Gunneridae</taxon>
        <taxon>Pentapetalae</taxon>
        <taxon>rosids</taxon>
        <taxon>fabids</taxon>
        <taxon>Fabales</taxon>
        <taxon>Fabaceae</taxon>
        <taxon>Papilionoideae</taxon>
        <taxon>50 kb inversion clade</taxon>
        <taxon>NPAAA clade</taxon>
        <taxon>indigoferoid/millettioid clade</taxon>
        <taxon>Phaseoleae</taxon>
        <taxon>Glycine</taxon>
        <taxon>Glycine subgen. Soja</taxon>
    </lineage>
</organism>
<gene>
    <name evidence="2" type="ORF">D0Y65_029955</name>
</gene>
<comment type="caution">
    <text evidence="2">The sequence shown here is derived from an EMBL/GenBank/DDBJ whole genome shotgun (WGS) entry which is preliminary data.</text>
</comment>
<protein>
    <submittedName>
        <fullName evidence="2">Uncharacterized protein</fullName>
    </submittedName>
</protein>
<dbReference type="AlphaFoldDB" id="A0A445I1P7"/>
<dbReference type="Proteomes" id="UP000289340">
    <property type="component" value="Chromosome 11"/>
</dbReference>
<evidence type="ECO:0000313" key="3">
    <source>
        <dbReference type="Proteomes" id="UP000289340"/>
    </source>
</evidence>
<dbReference type="EMBL" id="QZWG01000011">
    <property type="protein sequence ID" value="RZB79985.1"/>
    <property type="molecule type" value="Genomic_DNA"/>
</dbReference>